<protein>
    <submittedName>
        <fullName evidence="1">Uncharacterized protein</fullName>
    </submittedName>
</protein>
<sequence length="128" mass="14064">MLSVNMKSAVCDCKIPDPCIHKLTLKVGKRVFIYHQIEPIGDIWVVDEADGIPVAISLVGKRCVSDNPQCPKAIFYSPDNPAFQFHELAKNPIQGPGTEDNKVCVENRRGHWLPAHGLPPDVIGPSRG</sequence>
<name>A0A081RYD9_PHOTE</name>
<accession>A0A081RYD9</accession>
<gene>
    <name evidence="1" type="ORF">MEG1DRAFT_01613</name>
</gene>
<reference evidence="1 2" key="1">
    <citation type="submission" date="2014-03" db="EMBL/GenBank/DDBJ databases">
        <title>Draft Genome of Photorhabdus temperata Meg1.</title>
        <authorList>
            <person name="Hurst S.G.IV."/>
            <person name="Morris K."/>
            <person name="Thomas K."/>
            <person name="Tisa L.S."/>
        </authorList>
    </citation>
    <scope>NUCLEOTIDE SEQUENCE [LARGE SCALE GENOMIC DNA]</scope>
    <source>
        <strain evidence="1 2">Meg1</strain>
    </source>
</reference>
<dbReference type="AlphaFoldDB" id="A0A081RYD9"/>
<proteinExistence type="predicted"/>
<dbReference type="PATRIC" id="fig|1393735.3.peg.1657"/>
<organism evidence="1 2">
    <name type="scientific">Photorhabdus temperata subsp. temperata Meg1</name>
    <dbReference type="NCBI Taxonomy" id="1393735"/>
    <lineage>
        <taxon>Bacteria</taxon>
        <taxon>Pseudomonadati</taxon>
        <taxon>Pseudomonadota</taxon>
        <taxon>Gammaproteobacteria</taxon>
        <taxon>Enterobacterales</taxon>
        <taxon>Morganellaceae</taxon>
        <taxon>Photorhabdus</taxon>
    </lineage>
</organism>
<comment type="caution">
    <text evidence="1">The sequence shown here is derived from an EMBL/GenBank/DDBJ whole genome shotgun (WGS) entry which is preliminary data.</text>
</comment>
<evidence type="ECO:0000313" key="2">
    <source>
        <dbReference type="Proteomes" id="UP000028002"/>
    </source>
</evidence>
<dbReference type="Proteomes" id="UP000028002">
    <property type="component" value="Unassembled WGS sequence"/>
</dbReference>
<dbReference type="EMBL" id="JGVH01000024">
    <property type="protein sequence ID" value="KER03692.1"/>
    <property type="molecule type" value="Genomic_DNA"/>
</dbReference>
<evidence type="ECO:0000313" key="1">
    <source>
        <dbReference type="EMBL" id="KER03692.1"/>
    </source>
</evidence>